<dbReference type="EMBL" id="QKXC01000081">
    <property type="protein sequence ID" value="RBR23091.1"/>
    <property type="molecule type" value="Genomic_DNA"/>
</dbReference>
<gene>
    <name evidence="2" type="ORF">FIESC28_04086</name>
</gene>
<accession>A0A366S1B5</accession>
<evidence type="ECO:0000313" key="3">
    <source>
        <dbReference type="Proteomes" id="UP000253153"/>
    </source>
</evidence>
<comment type="caution">
    <text evidence="2">The sequence shown here is derived from an EMBL/GenBank/DDBJ whole genome shotgun (WGS) entry which is preliminary data.</text>
</comment>
<dbReference type="AlphaFoldDB" id="A0A366S1B5"/>
<proteinExistence type="predicted"/>
<evidence type="ECO:0000313" key="2">
    <source>
        <dbReference type="EMBL" id="RBR23091.1"/>
    </source>
</evidence>
<reference evidence="2 3" key="1">
    <citation type="submission" date="2018-06" db="EMBL/GenBank/DDBJ databases">
        <title>Fusarium incarnatum-equiseti species complex species 28.</title>
        <authorList>
            <person name="Gardiner D.M."/>
        </authorList>
    </citation>
    <scope>NUCLEOTIDE SEQUENCE [LARGE SCALE GENOMIC DNA]</scope>
    <source>
        <strain evidence="2 3">FIESC_28</strain>
    </source>
</reference>
<dbReference type="RefSeq" id="XP_031017682.1">
    <property type="nucleotide sequence ID" value="XM_031158233.1"/>
</dbReference>
<dbReference type="Proteomes" id="UP000253153">
    <property type="component" value="Unassembled WGS sequence"/>
</dbReference>
<name>A0A366S1B5_9HYPO</name>
<feature type="region of interest" description="Disordered" evidence="1">
    <location>
        <begin position="56"/>
        <end position="91"/>
    </location>
</feature>
<sequence>MSPKKRRMNDGATINSEKITTLELQVENLRSENEHLTSENESLKISTLERQVETLRSENERLTSQNKSLKQDLEITEPSPGQESTPTPDHLGTALNHVRDVASKLNITLREPNQGNEFSVLCGVVSQKWKLTSLKCFFQEYSGLPEIKGRVFCLEQISYNYAAVQDSVLGKDLTRCPAHERHHGECVWVSKRGSGWIVGSGRLSSGGKKGSRTVD</sequence>
<organism evidence="2 3">
    <name type="scientific">Fusarium coffeatum</name>
    <dbReference type="NCBI Taxonomy" id="231269"/>
    <lineage>
        <taxon>Eukaryota</taxon>
        <taxon>Fungi</taxon>
        <taxon>Dikarya</taxon>
        <taxon>Ascomycota</taxon>
        <taxon>Pezizomycotina</taxon>
        <taxon>Sordariomycetes</taxon>
        <taxon>Hypocreomycetidae</taxon>
        <taxon>Hypocreales</taxon>
        <taxon>Nectriaceae</taxon>
        <taxon>Fusarium</taxon>
        <taxon>Fusarium incarnatum-equiseti species complex</taxon>
    </lineage>
</organism>
<evidence type="ECO:0000256" key="1">
    <source>
        <dbReference type="SAM" id="MobiDB-lite"/>
    </source>
</evidence>
<keyword evidence="3" id="KW-1185">Reference proteome</keyword>
<protein>
    <submittedName>
        <fullName evidence="2">Uncharacterized protein</fullName>
    </submittedName>
</protein>
<dbReference type="GeneID" id="41993529"/>